<dbReference type="PANTHER" id="PTHR24214:SF38">
    <property type="entry name" value="PDZ AND LIM DOMAIN PROTEIN ZASP-RELATED"/>
    <property type="match status" value="1"/>
</dbReference>
<name>A0A820CRZ2_9BILA</name>
<evidence type="ECO:0000313" key="6">
    <source>
        <dbReference type="Proteomes" id="UP000663868"/>
    </source>
</evidence>
<dbReference type="GO" id="GO:0061061">
    <property type="term" value="P:muscle structure development"/>
    <property type="evidence" value="ECO:0007669"/>
    <property type="project" value="TreeGrafter"/>
</dbReference>
<dbReference type="GO" id="GO:0001725">
    <property type="term" value="C:stress fiber"/>
    <property type="evidence" value="ECO:0007669"/>
    <property type="project" value="TreeGrafter"/>
</dbReference>
<evidence type="ECO:0000256" key="1">
    <source>
        <dbReference type="ARBA" id="ARBA00004496"/>
    </source>
</evidence>
<dbReference type="SMART" id="SM00228">
    <property type="entry name" value="PDZ"/>
    <property type="match status" value="1"/>
</dbReference>
<dbReference type="SUPFAM" id="SSF50156">
    <property type="entry name" value="PDZ domain-like"/>
    <property type="match status" value="1"/>
</dbReference>
<dbReference type="FunFam" id="2.30.42.10:FF:000055">
    <property type="entry name" value="PDZ and LIM domain protein 3"/>
    <property type="match status" value="1"/>
</dbReference>
<gene>
    <name evidence="5" type="ORF">KXQ929_LOCUS41254</name>
</gene>
<dbReference type="GO" id="GO:0003779">
    <property type="term" value="F:actin binding"/>
    <property type="evidence" value="ECO:0007669"/>
    <property type="project" value="TreeGrafter"/>
</dbReference>
<dbReference type="InterPro" id="IPR050604">
    <property type="entry name" value="PDZ-LIM_domain"/>
</dbReference>
<dbReference type="EMBL" id="CAJOBB010009135">
    <property type="protein sequence ID" value="CAF4222121.1"/>
    <property type="molecule type" value="Genomic_DNA"/>
</dbReference>
<evidence type="ECO:0000259" key="4">
    <source>
        <dbReference type="PROSITE" id="PS50106"/>
    </source>
</evidence>
<dbReference type="GO" id="GO:0030036">
    <property type="term" value="P:actin cytoskeleton organization"/>
    <property type="evidence" value="ECO:0007669"/>
    <property type="project" value="TreeGrafter"/>
</dbReference>
<dbReference type="PANTHER" id="PTHR24214">
    <property type="entry name" value="PDZ AND LIM DOMAIN PROTEIN ZASP"/>
    <property type="match status" value="1"/>
</dbReference>
<proteinExistence type="predicted"/>
<reference evidence="5" key="1">
    <citation type="submission" date="2021-02" db="EMBL/GenBank/DDBJ databases">
        <authorList>
            <person name="Nowell W R."/>
        </authorList>
    </citation>
    <scope>NUCLEOTIDE SEQUENCE</scope>
</reference>
<dbReference type="PROSITE" id="PS50106">
    <property type="entry name" value="PDZ"/>
    <property type="match status" value="1"/>
</dbReference>
<comment type="subcellular location">
    <subcellularLocation>
        <location evidence="1">Cytoplasm</location>
    </subcellularLocation>
</comment>
<keyword evidence="3" id="KW-0862">Zinc</keyword>
<dbReference type="GO" id="GO:0031941">
    <property type="term" value="C:filamentous actin"/>
    <property type="evidence" value="ECO:0007669"/>
    <property type="project" value="TreeGrafter"/>
</dbReference>
<dbReference type="GO" id="GO:0005912">
    <property type="term" value="C:adherens junction"/>
    <property type="evidence" value="ECO:0007669"/>
    <property type="project" value="TreeGrafter"/>
</dbReference>
<feature type="non-terminal residue" evidence="5">
    <location>
        <position position="1"/>
    </location>
</feature>
<feature type="domain" description="PDZ" evidence="4">
    <location>
        <begin position="3"/>
        <end position="82"/>
    </location>
</feature>
<accession>A0A820CRZ2</accession>
<dbReference type="GO" id="GO:0030018">
    <property type="term" value="C:Z disc"/>
    <property type="evidence" value="ECO:0007669"/>
    <property type="project" value="TreeGrafter"/>
</dbReference>
<dbReference type="Pfam" id="PF00595">
    <property type="entry name" value="PDZ"/>
    <property type="match status" value="1"/>
</dbReference>
<dbReference type="AlphaFoldDB" id="A0A820CRZ2"/>
<organism evidence="5 6">
    <name type="scientific">Adineta steineri</name>
    <dbReference type="NCBI Taxonomy" id="433720"/>
    <lineage>
        <taxon>Eukaryota</taxon>
        <taxon>Metazoa</taxon>
        <taxon>Spiralia</taxon>
        <taxon>Gnathifera</taxon>
        <taxon>Rotifera</taxon>
        <taxon>Eurotatoria</taxon>
        <taxon>Bdelloidea</taxon>
        <taxon>Adinetida</taxon>
        <taxon>Adinetidae</taxon>
        <taxon>Adineta</taxon>
    </lineage>
</organism>
<evidence type="ECO:0000313" key="5">
    <source>
        <dbReference type="EMBL" id="CAF4222121.1"/>
    </source>
</evidence>
<dbReference type="GO" id="GO:0051371">
    <property type="term" value="F:muscle alpha-actinin binding"/>
    <property type="evidence" value="ECO:0007669"/>
    <property type="project" value="TreeGrafter"/>
</dbReference>
<keyword evidence="3" id="KW-0440">LIM domain</keyword>
<evidence type="ECO:0000256" key="3">
    <source>
        <dbReference type="ARBA" id="ARBA00023038"/>
    </source>
</evidence>
<sequence length="82" mass="9086">MSKVFISREDGNVSWGFRLQGGLEYNEPLTVTNIVPESPADGKLDPGDMLLEVAGNNVSHMMHRDVLELIQRCANALFLTVQ</sequence>
<dbReference type="Gene3D" id="2.30.42.10">
    <property type="match status" value="1"/>
</dbReference>
<dbReference type="InterPro" id="IPR001478">
    <property type="entry name" value="PDZ"/>
</dbReference>
<comment type="caution">
    <text evidence="5">The sequence shown here is derived from an EMBL/GenBank/DDBJ whole genome shotgun (WGS) entry which is preliminary data.</text>
</comment>
<keyword evidence="2" id="KW-0963">Cytoplasm</keyword>
<dbReference type="InterPro" id="IPR036034">
    <property type="entry name" value="PDZ_sf"/>
</dbReference>
<protein>
    <recommendedName>
        <fullName evidence="4">PDZ domain-containing protein</fullName>
    </recommendedName>
</protein>
<keyword evidence="3" id="KW-0479">Metal-binding</keyword>
<dbReference type="Proteomes" id="UP000663868">
    <property type="component" value="Unassembled WGS sequence"/>
</dbReference>
<evidence type="ECO:0000256" key="2">
    <source>
        <dbReference type="ARBA" id="ARBA00022490"/>
    </source>
</evidence>